<feature type="region of interest" description="Disordered" evidence="2">
    <location>
        <begin position="65"/>
        <end position="84"/>
    </location>
</feature>
<proteinExistence type="predicted"/>
<dbReference type="PROSITE" id="PS50105">
    <property type="entry name" value="SAM_DOMAIN"/>
    <property type="match status" value="1"/>
</dbReference>
<dbReference type="PANTHER" id="PTHR10627">
    <property type="entry name" value="SCP160"/>
    <property type="match status" value="1"/>
</dbReference>
<feature type="domain" description="SAM" evidence="3">
    <location>
        <begin position="305"/>
        <end position="355"/>
    </location>
</feature>
<evidence type="ECO:0000256" key="1">
    <source>
        <dbReference type="ARBA" id="ARBA00022737"/>
    </source>
</evidence>
<dbReference type="EMBL" id="JABCRI010000010">
    <property type="protein sequence ID" value="KAF8399332.1"/>
    <property type="molecule type" value="Genomic_DNA"/>
</dbReference>
<organism evidence="4 5">
    <name type="scientific">Tetracentron sinense</name>
    <name type="common">Spur-leaf</name>
    <dbReference type="NCBI Taxonomy" id="13715"/>
    <lineage>
        <taxon>Eukaryota</taxon>
        <taxon>Viridiplantae</taxon>
        <taxon>Streptophyta</taxon>
        <taxon>Embryophyta</taxon>
        <taxon>Tracheophyta</taxon>
        <taxon>Spermatophyta</taxon>
        <taxon>Magnoliopsida</taxon>
        <taxon>Trochodendrales</taxon>
        <taxon>Trochodendraceae</taxon>
        <taxon>Tetracentron</taxon>
    </lineage>
</organism>
<dbReference type="Proteomes" id="UP000655225">
    <property type="component" value="Unassembled WGS sequence"/>
</dbReference>
<dbReference type="Pfam" id="PF00536">
    <property type="entry name" value="SAM_1"/>
    <property type="match status" value="1"/>
</dbReference>
<accession>A0A835DFY5</accession>
<comment type="caution">
    <text evidence="4">The sequence shown here is derived from an EMBL/GenBank/DDBJ whole genome shotgun (WGS) entry which is preliminary data.</text>
</comment>
<dbReference type="OMA" id="HETTQCA"/>
<evidence type="ECO:0000313" key="4">
    <source>
        <dbReference type="EMBL" id="KAF8399332.1"/>
    </source>
</evidence>
<keyword evidence="5" id="KW-1185">Reference proteome</keyword>
<dbReference type="SUPFAM" id="SSF47769">
    <property type="entry name" value="SAM/Pointed domain"/>
    <property type="match status" value="1"/>
</dbReference>
<evidence type="ECO:0000256" key="2">
    <source>
        <dbReference type="SAM" id="MobiDB-lite"/>
    </source>
</evidence>
<reference evidence="4 5" key="1">
    <citation type="submission" date="2020-04" db="EMBL/GenBank/DDBJ databases">
        <title>Plant Genome Project.</title>
        <authorList>
            <person name="Zhang R.-G."/>
        </authorList>
    </citation>
    <scope>NUCLEOTIDE SEQUENCE [LARGE SCALE GENOMIC DNA]</scope>
    <source>
        <strain evidence="4">YNK0</strain>
        <tissue evidence="4">Leaf</tissue>
    </source>
</reference>
<dbReference type="CDD" id="cd09487">
    <property type="entry name" value="SAM_superfamily"/>
    <property type="match status" value="1"/>
</dbReference>
<dbReference type="Gene3D" id="1.10.150.50">
    <property type="entry name" value="Transcription Factor, Ets-1"/>
    <property type="match status" value="1"/>
</dbReference>
<feature type="compositionally biased region" description="Polar residues" evidence="2">
    <location>
        <begin position="109"/>
        <end position="118"/>
    </location>
</feature>
<dbReference type="OrthoDB" id="76949at2759"/>
<evidence type="ECO:0000313" key="5">
    <source>
        <dbReference type="Proteomes" id="UP000655225"/>
    </source>
</evidence>
<name>A0A835DFY5_TETSI</name>
<feature type="region of interest" description="Disordered" evidence="2">
    <location>
        <begin position="92"/>
        <end position="128"/>
    </location>
</feature>
<dbReference type="AlphaFoldDB" id="A0A835DFY5"/>
<dbReference type="InterPro" id="IPR013761">
    <property type="entry name" value="SAM/pointed_sf"/>
</dbReference>
<evidence type="ECO:0000259" key="3">
    <source>
        <dbReference type="PROSITE" id="PS50105"/>
    </source>
</evidence>
<gene>
    <name evidence="4" type="ORF">HHK36_015197</name>
</gene>
<keyword evidence="1" id="KW-0677">Repeat</keyword>
<protein>
    <recommendedName>
        <fullName evidence="3">SAM domain-containing protein</fullName>
    </recommendedName>
</protein>
<dbReference type="PANTHER" id="PTHR10627:SF74">
    <property type="entry name" value="OS08G0526500 PROTEIN"/>
    <property type="match status" value="1"/>
</dbReference>
<sequence length="387" mass="42973">MVKEGQFGPSAVSLSALSPFTSFELVVFGGVLDNLDGNEFALLVVHSLLLLANLLKVVKRARPISDGARSDSLPSSGNKRSIRERLGINGDSSVLYGAQPKNKRRRGDNSTYNPSNNGADDARIGPDDLRLKLTRKNISRRIRSNGEEQNNMDLREKISRTVQPPMSINTRHRMPEPKLTGYRRRIPPTRSADDLLQMDSLRKSYSDWTLDGLRGRSPGRILGTSRGLSPQRNMDELRQFPSIRPIDASRPDPYMRRDVHVLNSSRPTGPTHFMMKSTVPLEAAKPVTRLPPPSGIIQKSSYMGEEPHTVASLLHSLGLGKYAINFQAEEVDMTALKQMGDKDLKELGIPMLENRAYRALPSPGWTAEEDSPCNLASFKTATMITMT</sequence>
<dbReference type="InterPro" id="IPR001660">
    <property type="entry name" value="SAM"/>
</dbReference>